<feature type="compositionally biased region" description="Basic and acidic residues" evidence="1">
    <location>
        <begin position="1"/>
        <end position="18"/>
    </location>
</feature>
<reference evidence="2 3" key="1">
    <citation type="submission" date="2020-04" db="EMBL/GenBank/DDBJ databases">
        <title>MicrobeNet Type strains.</title>
        <authorList>
            <person name="Nicholson A.C."/>
        </authorList>
    </citation>
    <scope>NUCLEOTIDE SEQUENCE [LARGE SCALE GENOMIC DNA]</scope>
    <source>
        <strain evidence="2 3">ATCC 23612</strain>
    </source>
</reference>
<dbReference type="InterPro" id="IPR036648">
    <property type="entry name" value="CN_Hdrase_a/SCN_Hdrase_g_sf"/>
</dbReference>
<dbReference type="GO" id="GO:0042742">
    <property type="term" value="P:defense response to bacterium"/>
    <property type="evidence" value="ECO:0007669"/>
    <property type="project" value="InterPro"/>
</dbReference>
<evidence type="ECO:0000313" key="3">
    <source>
        <dbReference type="Proteomes" id="UP000553209"/>
    </source>
</evidence>
<dbReference type="EMBL" id="JAAXPG010000046">
    <property type="protein sequence ID" value="NKZ01882.1"/>
    <property type="molecule type" value="Genomic_DNA"/>
</dbReference>
<dbReference type="GO" id="GO:0046914">
    <property type="term" value="F:transition metal ion binding"/>
    <property type="evidence" value="ECO:0007669"/>
    <property type="project" value="InterPro"/>
</dbReference>
<dbReference type="InterPro" id="IPR027635">
    <property type="entry name" value="Lantibiotic2_lead_pep_dom"/>
</dbReference>
<dbReference type="AlphaFoldDB" id="A0A7X6MHV0"/>
<dbReference type="SUPFAM" id="SSF56209">
    <property type="entry name" value="Nitrile hydratase alpha chain"/>
    <property type="match status" value="1"/>
</dbReference>
<comment type="caution">
    <text evidence="2">The sequence shown here is derived from an EMBL/GenBank/DDBJ whole genome shotgun (WGS) entry which is preliminary data.</text>
</comment>
<feature type="region of interest" description="Disordered" evidence="1">
    <location>
        <begin position="1"/>
        <end position="38"/>
    </location>
</feature>
<evidence type="ECO:0000256" key="1">
    <source>
        <dbReference type="SAM" id="MobiDB-lite"/>
    </source>
</evidence>
<dbReference type="RefSeq" id="WP_061079715.1">
    <property type="nucleotide sequence ID" value="NZ_JAAXPG010000046.1"/>
</dbReference>
<dbReference type="GO" id="GO:0003824">
    <property type="term" value="F:catalytic activity"/>
    <property type="evidence" value="ECO:0007669"/>
    <property type="project" value="InterPro"/>
</dbReference>
<sequence length="74" mass="8108">MSTERAWKDPDYRDRLTEDEAADMPENPAGTSPLDNRRLNEIHGGTVVTTRPVNTVALCPLTLVPSLCGTLGRD</sequence>
<keyword evidence="3" id="KW-1185">Reference proteome</keyword>
<name>A0A7X6MHV0_9ACTN</name>
<dbReference type="NCBIfam" id="TIGR03898">
    <property type="entry name" value="lanti_MRSA_kill"/>
    <property type="match status" value="1"/>
</dbReference>
<evidence type="ECO:0000313" key="2">
    <source>
        <dbReference type="EMBL" id="NKZ01882.1"/>
    </source>
</evidence>
<dbReference type="Proteomes" id="UP000553209">
    <property type="component" value="Unassembled WGS sequence"/>
</dbReference>
<accession>A0A7X6MHV0</accession>
<protein>
    <submittedName>
        <fullName evidence="2">Mersacidin/lichenicidin family type 2 lantibiotic</fullName>
    </submittedName>
</protein>
<gene>
    <name evidence="2" type="ORF">HGB44_30080</name>
</gene>
<proteinExistence type="predicted"/>
<organism evidence="2 3">
    <name type="scientific">Nocardiopsis alborubida</name>
    <dbReference type="NCBI Taxonomy" id="146802"/>
    <lineage>
        <taxon>Bacteria</taxon>
        <taxon>Bacillati</taxon>
        <taxon>Actinomycetota</taxon>
        <taxon>Actinomycetes</taxon>
        <taxon>Streptosporangiales</taxon>
        <taxon>Nocardiopsidaceae</taxon>
        <taxon>Nocardiopsis</taxon>
    </lineage>
</organism>